<proteinExistence type="predicted"/>
<gene>
    <name evidence="1" type="ORF">INT45_009033</name>
</gene>
<dbReference type="AlphaFoldDB" id="A0A8H7S9Z5"/>
<organism evidence="1 2">
    <name type="scientific">Circinella minor</name>
    <dbReference type="NCBI Taxonomy" id="1195481"/>
    <lineage>
        <taxon>Eukaryota</taxon>
        <taxon>Fungi</taxon>
        <taxon>Fungi incertae sedis</taxon>
        <taxon>Mucoromycota</taxon>
        <taxon>Mucoromycotina</taxon>
        <taxon>Mucoromycetes</taxon>
        <taxon>Mucorales</taxon>
        <taxon>Lichtheimiaceae</taxon>
        <taxon>Circinella</taxon>
    </lineage>
</organism>
<evidence type="ECO:0000313" key="1">
    <source>
        <dbReference type="EMBL" id="KAG2224718.1"/>
    </source>
</evidence>
<sequence>MLLLTQLLPELTFTTFTLNINTSRKQNYGNVCRVNLNHTTKSSSKLLSTSCMIPPSLIVETATKQNYPMLGKILAIASMKTWMDAKWPT</sequence>
<dbReference type="Proteomes" id="UP000646827">
    <property type="component" value="Unassembled WGS sequence"/>
</dbReference>
<comment type="caution">
    <text evidence="1">The sequence shown here is derived from an EMBL/GenBank/DDBJ whole genome shotgun (WGS) entry which is preliminary data.</text>
</comment>
<accession>A0A8H7S9Z5</accession>
<dbReference type="EMBL" id="JAEPRB010000038">
    <property type="protein sequence ID" value="KAG2224718.1"/>
    <property type="molecule type" value="Genomic_DNA"/>
</dbReference>
<reference evidence="1 2" key="1">
    <citation type="submission" date="2020-12" db="EMBL/GenBank/DDBJ databases">
        <title>Metabolic potential, ecology and presence of endohyphal bacteria is reflected in genomic diversity of Mucoromycotina.</title>
        <authorList>
            <person name="Muszewska A."/>
            <person name="Okrasinska A."/>
            <person name="Steczkiewicz K."/>
            <person name="Drgas O."/>
            <person name="Orlowska M."/>
            <person name="Perlinska-Lenart U."/>
            <person name="Aleksandrzak-Piekarczyk T."/>
            <person name="Szatraj K."/>
            <person name="Zielenkiewicz U."/>
            <person name="Pilsyk S."/>
            <person name="Malc E."/>
            <person name="Mieczkowski P."/>
            <person name="Kruszewska J.S."/>
            <person name="Biernat P."/>
            <person name="Pawlowska J."/>
        </authorList>
    </citation>
    <scope>NUCLEOTIDE SEQUENCE [LARGE SCALE GENOMIC DNA]</scope>
    <source>
        <strain evidence="1 2">CBS 142.35</strain>
    </source>
</reference>
<keyword evidence="2" id="KW-1185">Reference proteome</keyword>
<evidence type="ECO:0000313" key="2">
    <source>
        <dbReference type="Proteomes" id="UP000646827"/>
    </source>
</evidence>
<name>A0A8H7S9Z5_9FUNG</name>
<protein>
    <submittedName>
        <fullName evidence="1">Uncharacterized protein</fullName>
    </submittedName>
</protein>